<dbReference type="SUPFAM" id="SSF48208">
    <property type="entry name" value="Six-hairpin glycosidases"/>
    <property type="match status" value="1"/>
</dbReference>
<name>A0ABV6YX81_UNCC1</name>
<reference evidence="1 2" key="1">
    <citation type="submission" date="2024-09" db="EMBL/GenBank/DDBJ databases">
        <title>Laminarin stimulates single cell rates of sulfate reduction while oxygen inhibits transcriptomic activity in coastal marine sediment.</title>
        <authorList>
            <person name="Lindsay M."/>
            <person name="Orcutt B."/>
            <person name="Emerson D."/>
            <person name="Stepanauskas R."/>
            <person name="D'Angelo T."/>
        </authorList>
    </citation>
    <scope>NUCLEOTIDE SEQUENCE [LARGE SCALE GENOMIC DNA]</scope>
    <source>
        <strain evidence="1">SAG AM-311-K15</strain>
    </source>
</reference>
<proteinExistence type="predicted"/>
<protein>
    <recommendedName>
        <fullName evidence="3">Thioredoxin domain-containing protein</fullName>
    </recommendedName>
</protein>
<sequence>MNALQQLLDETITQIVIWFKGIYLNQAGCPYYAIDGHTGQALDKRDLIPELDDYVPFFWLLGEHDFVQNQIQILKQRLQKKPLLFSRPQIRMFRGIGLPGPWRRWIPHVDSQDYVEILFGLIELHEQSGSIEFLRLAEELFQNILVAFKRQNHLRTWYILPFGPALPVSDALSGMYIEIAADLARLTEDTRYIKLAEQLAKSWLTTTCFQKYGLFPSVLIDQPWRKLPLFKRFLSRVALAKENTSVASGLFTLAASPHRRKWAEQALDSWVTGLSKYFATADMVLAHTPCLAEGEVHGPVLSNNFAVLDILCDLHHLTKSSQCLDLAESIAAYFMKFQARETGLFPDEPGQERSFLDSNTDFAVSLRKLAELTNQSRYREAGERALQGIIRHHRGPAGFFRDVHLKTGAVINDLVETRYVSLLLKALILYRDEYQIYGPEGKWSLFRDR</sequence>
<dbReference type="InterPro" id="IPR008928">
    <property type="entry name" value="6-hairpin_glycosidase_sf"/>
</dbReference>
<dbReference type="Proteomes" id="UP001594351">
    <property type="component" value="Unassembled WGS sequence"/>
</dbReference>
<organism evidence="1 2">
    <name type="scientific">candidate division CSSED10-310 bacterium</name>
    <dbReference type="NCBI Taxonomy" id="2855610"/>
    <lineage>
        <taxon>Bacteria</taxon>
        <taxon>Bacteria division CSSED10-310</taxon>
    </lineage>
</organism>
<evidence type="ECO:0000313" key="1">
    <source>
        <dbReference type="EMBL" id="MFC1850795.1"/>
    </source>
</evidence>
<keyword evidence="2" id="KW-1185">Reference proteome</keyword>
<accession>A0ABV6YX81</accession>
<comment type="caution">
    <text evidence="1">The sequence shown here is derived from an EMBL/GenBank/DDBJ whole genome shotgun (WGS) entry which is preliminary data.</text>
</comment>
<dbReference type="EMBL" id="JBHPBY010000125">
    <property type="protein sequence ID" value="MFC1850795.1"/>
    <property type="molecule type" value="Genomic_DNA"/>
</dbReference>
<evidence type="ECO:0008006" key="3">
    <source>
        <dbReference type="Google" id="ProtNLM"/>
    </source>
</evidence>
<evidence type="ECO:0000313" key="2">
    <source>
        <dbReference type="Proteomes" id="UP001594351"/>
    </source>
</evidence>
<gene>
    <name evidence="1" type="ORF">ACFL27_11430</name>
</gene>